<dbReference type="Proteomes" id="UP000886501">
    <property type="component" value="Unassembled WGS sequence"/>
</dbReference>
<evidence type="ECO:0000313" key="1">
    <source>
        <dbReference type="EMBL" id="KAF9653144.1"/>
    </source>
</evidence>
<sequence>MVDLLVSESSQTEEGGTGVCLEYLLKNDVLGTLVKLSEPDRPFGIQAEVLRSVQNMVVLLDEQFLVHSVVHKAVLRLLCNCVGEDVQEHLDGRNRIMGAAGASTRGSPSEYEEDLVNLLCILCSRIRTHRELLIIFFHDKDRHWYRSEPLFALDEEDEEEIADENAEEAEEQDIDGEPFPRHPSPAPSRGTVISTLPKRPEYEFLLFNYLLQFAHREGQIGDFARAGVLFLMDVAMSPHEPINRLAGEDSGPPPPDSPTEEPESDPITKAAVALAEYIVDGDFSEVLAAGLAAVYSTLPSKLRVKAPAYAQSDGNSMVLGSTPGSGAEAEMKEEGIGVGNSSDPDFKAHLEHFLRLLEFLQDIIRRNETHGDESVGDAVAESILDAVQRVFFENVLYPSILECSESDGSAVAVMSYIEIMLRTLNNGQLGDLLVQFLLSEDDDDLARKRQRSNPRTVALRSNPPQKVTQQRRHRRKSTAMAILEIEAPGARRPTDYITSTGRFTLKDLLTTNLRSTNHLTATATLQLFKTLLRLHSELSTEKLLLVVHDPKSTSYPSPWLSTPPPPIELPLHGEDIESSANSPLYATYADPDTTYSTSERETSLYLALISRVDPSHTQDAFSTGYDNYLCDAMLLLKERNAELRDVDLDTILKYKHRLTQNDPMLSLILLTLRKFFSNSPELNMALTGVLSILAQDPYRSLAGWLTFASPDGYGTRHAREFSKEYEADGDDRSIDYQINEDLSYETLSLPATGMDEKSRPLLYAIFHGLVTQLERYRHSVEKFDRYLLERRQGLLFSENLTDALNLALDFESTTLIPASPRPAATPIPVGPAPKPKTKSSFVSFLTPRKSKPKAAPMPIIPSSPPRTGRKGIEVSPFGPHYQKTGSIKVEPYAAPTPFAGAWMPAKPKKWMDDDDVFSSGWGEGRNYSRRHETQDGDEVGGTKVQLITLSMLLDNVVILEEAMKELLAIVHARRALGIDSIRYI</sequence>
<proteinExistence type="predicted"/>
<reference evidence="1" key="2">
    <citation type="journal article" date="2020" name="Nat. Commun.">
        <title>Large-scale genome sequencing of mycorrhizal fungi provides insights into the early evolution of symbiotic traits.</title>
        <authorList>
            <person name="Miyauchi S."/>
            <person name="Kiss E."/>
            <person name="Kuo A."/>
            <person name="Drula E."/>
            <person name="Kohler A."/>
            <person name="Sanchez-Garcia M."/>
            <person name="Morin E."/>
            <person name="Andreopoulos B."/>
            <person name="Barry K.W."/>
            <person name="Bonito G."/>
            <person name="Buee M."/>
            <person name="Carver A."/>
            <person name="Chen C."/>
            <person name="Cichocki N."/>
            <person name="Clum A."/>
            <person name="Culley D."/>
            <person name="Crous P.W."/>
            <person name="Fauchery L."/>
            <person name="Girlanda M."/>
            <person name="Hayes R.D."/>
            <person name="Keri Z."/>
            <person name="LaButti K."/>
            <person name="Lipzen A."/>
            <person name="Lombard V."/>
            <person name="Magnuson J."/>
            <person name="Maillard F."/>
            <person name="Murat C."/>
            <person name="Nolan M."/>
            <person name="Ohm R.A."/>
            <person name="Pangilinan J."/>
            <person name="Pereira M.F."/>
            <person name="Perotto S."/>
            <person name="Peter M."/>
            <person name="Pfister S."/>
            <person name="Riley R."/>
            <person name="Sitrit Y."/>
            <person name="Stielow J.B."/>
            <person name="Szollosi G."/>
            <person name="Zifcakova L."/>
            <person name="Stursova M."/>
            <person name="Spatafora J.W."/>
            <person name="Tedersoo L."/>
            <person name="Vaario L.M."/>
            <person name="Yamada A."/>
            <person name="Yan M."/>
            <person name="Wang P."/>
            <person name="Xu J."/>
            <person name="Bruns T."/>
            <person name="Baldrian P."/>
            <person name="Vilgalys R."/>
            <person name="Dunand C."/>
            <person name="Henrissat B."/>
            <person name="Grigoriev I.V."/>
            <person name="Hibbett D."/>
            <person name="Nagy L.G."/>
            <person name="Martin F.M."/>
        </authorList>
    </citation>
    <scope>NUCLEOTIDE SEQUENCE</scope>
    <source>
        <strain evidence="1">P2</strain>
    </source>
</reference>
<keyword evidence="2" id="KW-1185">Reference proteome</keyword>
<gene>
    <name evidence="1" type="ORF">BDM02DRAFT_2144149</name>
</gene>
<dbReference type="EMBL" id="MU117965">
    <property type="protein sequence ID" value="KAF9653144.1"/>
    <property type="molecule type" value="Genomic_DNA"/>
</dbReference>
<protein>
    <submittedName>
        <fullName evidence="1">Uncharacterized protein</fullName>
    </submittedName>
</protein>
<organism evidence="1 2">
    <name type="scientific">Thelephora ganbajun</name>
    <name type="common">Ganba fungus</name>
    <dbReference type="NCBI Taxonomy" id="370292"/>
    <lineage>
        <taxon>Eukaryota</taxon>
        <taxon>Fungi</taxon>
        <taxon>Dikarya</taxon>
        <taxon>Basidiomycota</taxon>
        <taxon>Agaricomycotina</taxon>
        <taxon>Agaricomycetes</taxon>
        <taxon>Thelephorales</taxon>
        <taxon>Thelephoraceae</taxon>
        <taxon>Thelephora</taxon>
    </lineage>
</organism>
<comment type="caution">
    <text evidence="1">The sequence shown here is derived from an EMBL/GenBank/DDBJ whole genome shotgun (WGS) entry which is preliminary data.</text>
</comment>
<evidence type="ECO:0000313" key="2">
    <source>
        <dbReference type="Proteomes" id="UP000886501"/>
    </source>
</evidence>
<name>A0ACB6ZUB7_THEGA</name>
<accession>A0ACB6ZUB7</accession>
<reference evidence="1" key="1">
    <citation type="submission" date="2019-10" db="EMBL/GenBank/DDBJ databases">
        <authorList>
            <consortium name="DOE Joint Genome Institute"/>
            <person name="Kuo A."/>
            <person name="Miyauchi S."/>
            <person name="Kiss E."/>
            <person name="Drula E."/>
            <person name="Kohler A."/>
            <person name="Sanchez-Garcia M."/>
            <person name="Andreopoulos B."/>
            <person name="Barry K.W."/>
            <person name="Bonito G."/>
            <person name="Buee M."/>
            <person name="Carver A."/>
            <person name="Chen C."/>
            <person name="Cichocki N."/>
            <person name="Clum A."/>
            <person name="Culley D."/>
            <person name="Crous P.W."/>
            <person name="Fauchery L."/>
            <person name="Girlanda M."/>
            <person name="Hayes R."/>
            <person name="Keri Z."/>
            <person name="Labutti K."/>
            <person name="Lipzen A."/>
            <person name="Lombard V."/>
            <person name="Magnuson J."/>
            <person name="Maillard F."/>
            <person name="Morin E."/>
            <person name="Murat C."/>
            <person name="Nolan M."/>
            <person name="Ohm R."/>
            <person name="Pangilinan J."/>
            <person name="Pereira M."/>
            <person name="Perotto S."/>
            <person name="Peter M."/>
            <person name="Riley R."/>
            <person name="Sitrit Y."/>
            <person name="Stielow B."/>
            <person name="Szollosi G."/>
            <person name="Zifcakova L."/>
            <person name="Stursova M."/>
            <person name="Spatafora J.W."/>
            <person name="Tedersoo L."/>
            <person name="Vaario L.-M."/>
            <person name="Yamada A."/>
            <person name="Yan M."/>
            <person name="Wang P."/>
            <person name="Xu J."/>
            <person name="Bruns T."/>
            <person name="Baldrian P."/>
            <person name="Vilgalys R."/>
            <person name="Henrissat B."/>
            <person name="Grigoriev I.V."/>
            <person name="Hibbett D."/>
            <person name="Nagy L.G."/>
            <person name="Martin F.M."/>
        </authorList>
    </citation>
    <scope>NUCLEOTIDE SEQUENCE</scope>
    <source>
        <strain evidence="1">P2</strain>
    </source>
</reference>